<keyword evidence="2" id="KW-1185">Reference proteome</keyword>
<evidence type="ECO:0000313" key="1">
    <source>
        <dbReference type="EMBL" id="KFM71798.1"/>
    </source>
</evidence>
<evidence type="ECO:0000313" key="2">
    <source>
        <dbReference type="Proteomes" id="UP000054359"/>
    </source>
</evidence>
<name>A0A087U359_STEMI</name>
<organism evidence="1 2">
    <name type="scientific">Stegodyphus mimosarum</name>
    <name type="common">African social velvet spider</name>
    <dbReference type="NCBI Taxonomy" id="407821"/>
    <lineage>
        <taxon>Eukaryota</taxon>
        <taxon>Metazoa</taxon>
        <taxon>Ecdysozoa</taxon>
        <taxon>Arthropoda</taxon>
        <taxon>Chelicerata</taxon>
        <taxon>Arachnida</taxon>
        <taxon>Araneae</taxon>
        <taxon>Araneomorphae</taxon>
        <taxon>Entelegynae</taxon>
        <taxon>Eresoidea</taxon>
        <taxon>Eresidae</taxon>
        <taxon>Stegodyphus</taxon>
    </lineage>
</organism>
<feature type="non-terminal residue" evidence="1">
    <location>
        <position position="314"/>
    </location>
</feature>
<accession>A0A087U359</accession>
<dbReference type="Proteomes" id="UP000054359">
    <property type="component" value="Unassembled WGS sequence"/>
</dbReference>
<reference evidence="1 2" key="1">
    <citation type="submission" date="2013-11" db="EMBL/GenBank/DDBJ databases">
        <title>Genome sequencing of Stegodyphus mimosarum.</title>
        <authorList>
            <person name="Bechsgaard J."/>
        </authorList>
    </citation>
    <scope>NUCLEOTIDE SEQUENCE [LARGE SCALE GENOMIC DNA]</scope>
</reference>
<dbReference type="AlphaFoldDB" id="A0A087U359"/>
<dbReference type="EMBL" id="KK117933">
    <property type="protein sequence ID" value="KFM71798.1"/>
    <property type="molecule type" value="Genomic_DNA"/>
</dbReference>
<gene>
    <name evidence="1" type="ORF">X975_05313</name>
</gene>
<sequence length="314" mass="35940">MLYHYLCYLDSLLMKNRIWFRPLDEVINDNEDIFVAISSSPQRTQHVKGETFKRWLSYIVMLQLACIYLVLSNLHRHHNIVTTFARYALHYSSASALELSPALEAELSSSRNNSRSLHCSEVASCRAAMQFFQNIRDQESLKHNLEGNTGWRPNEFIFKLLSYIFPNDGDIHSCIYHHIARNSIDMSHDEDPVIARTLCRYMERFKIGPLTIFQTLLPKFATNLFLASFLRNGLTFCVLRFPAIPPYMAFNTTVQGLFPVTFVPSQDTNLPGLIIRFIFDALGCSAVQDACGLQYHISNTLDSVSSDSYSVSKQ</sequence>
<proteinExistence type="predicted"/>
<dbReference type="OrthoDB" id="10635114at2759"/>
<protein>
    <submittedName>
        <fullName evidence="1">Uncharacterized protein</fullName>
    </submittedName>
</protein>